<feature type="domain" description="BON" evidence="1">
    <location>
        <begin position="151"/>
        <end position="219"/>
    </location>
</feature>
<proteinExistence type="predicted"/>
<keyword evidence="3" id="KW-1185">Reference proteome</keyword>
<dbReference type="PATRIC" id="fig|476652.3.peg.224"/>
<protein>
    <submittedName>
        <fullName evidence="2">Osmotically-inducible protein Y</fullName>
    </submittedName>
</protein>
<gene>
    <name evidence="2" type="primary">osmY</name>
    <name evidence="2" type="ORF">DEAC_c02270</name>
</gene>
<organism evidence="2 3">
    <name type="scientific">Desulfosporosinus acididurans</name>
    <dbReference type="NCBI Taxonomy" id="476652"/>
    <lineage>
        <taxon>Bacteria</taxon>
        <taxon>Bacillati</taxon>
        <taxon>Bacillota</taxon>
        <taxon>Clostridia</taxon>
        <taxon>Eubacteriales</taxon>
        <taxon>Desulfitobacteriaceae</taxon>
        <taxon>Desulfosporosinus</taxon>
    </lineage>
</organism>
<feature type="domain" description="BON" evidence="1">
    <location>
        <begin position="79"/>
        <end position="147"/>
    </location>
</feature>
<feature type="domain" description="BON" evidence="1">
    <location>
        <begin position="224"/>
        <end position="291"/>
    </location>
</feature>
<dbReference type="PROSITE" id="PS50914">
    <property type="entry name" value="BON"/>
    <property type="match status" value="4"/>
</dbReference>
<dbReference type="Pfam" id="PF04972">
    <property type="entry name" value="BON"/>
    <property type="match status" value="4"/>
</dbReference>
<evidence type="ECO:0000259" key="1">
    <source>
        <dbReference type="PROSITE" id="PS50914"/>
    </source>
</evidence>
<dbReference type="STRING" id="476652.DEAC_c02270"/>
<sequence length="296" mass="32822">MHNSRSEKDILSDIKKLIHTHFGESGQGIHVEVKGDRAIIWGTVDSLVEKDFFGSRVGRIDGVRELDNSLTVANDGNILDKDIEEGIIERFKRSNFEDITHLGCRVSRGIATLLGHVETQSTERLAKRLASQVRGVKEIRSEIQFLEKAVDDATIVNRVENALVASPWVNAHEIQTGARNGLITLSGLVDTQEEMEWAVETAYQVPGVKAVVSEIMTRHRSQGDDLWLTEQLVSKLGQHGLNSGQIRAFVQNGIAFLTGEVYTEEERDLPEEMIKGIPEIHTVNNSIKVAAHSSKG</sequence>
<dbReference type="Gene3D" id="3.30.1340.30">
    <property type="match status" value="3"/>
</dbReference>
<dbReference type="Proteomes" id="UP000036356">
    <property type="component" value="Unassembled WGS sequence"/>
</dbReference>
<reference evidence="2 3" key="1">
    <citation type="submission" date="2015-06" db="EMBL/GenBank/DDBJ databases">
        <title>Draft genome of the moderately acidophilic sulfate reducer Candidatus Desulfosporosinus acididurans strain M1.</title>
        <authorList>
            <person name="Poehlein A."/>
            <person name="Petzsch P."/>
            <person name="Johnson B.D."/>
            <person name="Schloemann M."/>
            <person name="Daniel R."/>
            <person name="Muehling M."/>
        </authorList>
    </citation>
    <scope>NUCLEOTIDE SEQUENCE [LARGE SCALE GENOMIC DNA]</scope>
    <source>
        <strain evidence="2 3">M1</strain>
    </source>
</reference>
<dbReference type="InterPro" id="IPR051686">
    <property type="entry name" value="Lipoprotein_DolP"/>
</dbReference>
<evidence type="ECO:0000313" key="2">
    <source>
        <dbReference type="EMBL" id="KLU67821.1"/>
    </source>
</evidence>
<name>A0A0J1IT42_9FIRM</name>
<feature type="domain" description="BON" evidence="1">
    <location>
        <begin position="6"/>
        <end position="74"/>
    </location>
</feature>
<evidence type="ECO:0000313" key="3">
    <source>
        <dbReference type="Proteomes" id="UP000036356"/>
    </source>
</evidence>
<dbReference type="EMBL" id="LDZY01000001">
    <property type="protein sequence ID" value="KLU67821.1"/>
    <property type="molecule type" value="Genomic_DNA"/>
</dbReference>
<dbReference type="RefSeq" id="WP_047808178.1">
    <property type="nucleotide sequence ID" value="NZ_LDZY01000001.1"/>
</dbReference>
<comment type="caution">
    <text evidence="2">The sequence shown here is derived from an EMBL/GenBank/DDBJ whole genome shotgun (WGS) entry which is preliminary data.</text>
</comment>
<dbReference type="PANTHER" id="PTHR34606">
    <property type="entry name" value="BON DOMAIN-CONTAINING PROTEIN"/>
    <property type="match status" value="1"/>
</dbReference>
<dbReference type="AlphaFoldDB" id="A0A0J1IT42"/>
<dbReference type="InterPro" id="IPR007055">
    <property type="entry name" value="BON_dom"/>
</dbReference>
<dbReference type="PANTHER" id="PTHR34606:SF15">
    <property type="entry name" value="BON DOMAIN-CONTAINING PROTEIN"/>
    <property type="match status" value="1"/>
</dbReference>
<accession>A0A0J1IT42</accession>